<protein>
    <submittedName>
        <fullName evidence="1">Uncharacterized protein</fullName>
    </submittedName>
</protein>
<reference evidence="1 2" key="1">
    <citation type="submission" date="2014-10" db="EMBL/GenBank/DDBJ databases">
        <title>Draft genome of the hookworm Ancylostoma caninum.</title>
        <authorList>
            <person name="Mitreva M."/>
        </authorList>
    </citation>
    <scope>NUCLEOTIDE SEQUENCE [LARGE SCALE GENOMIC DNA]</scope>
    <source>
        <strain evidence="1 2">Baltimore</strain>
    </source>
</reference>
<accession>A0A368EXK7</accession>
<dbReference type="AlphaFoldDB" id="A0A368EXK7"/>
<proteinExistence type="predicted"/>
<dbReference type="Proteomes" id="UP000252519">
    <property type="component" value="Unassembled WGS sequence"/>
</dbReference>
<organism evidence="1 2">
    <name type="scientific">Ancylostoma caninum</name>
    <name type="common">Dog hookworm</name>
    <dbReference type="NCBI Taxonomy" id="29170"/>
    <lineage>
        <taxon>Eukaryota</taxon>
        <taxon>Metazoa</taxon>
        <taxon>Ecdysozoa</taxon>
        <taxon>Nematoda</taxon>
        <taxon>Chromadorea</taxon>
        <taxon>Rhabditida</taxon>
        <taxon>Rhabditina</taxon>
        <taxon>Rhabditomorpha</taxon>
        <taxon>Strongyloidea</taxon>
        <taxon>Ancylostomatidae</taxon>
        <taxon>Ancylostomatinae</taxon>
        <taxon>Ancylostoma</taxon>
    </lineage>
</organism>
<gene>
    <name evidence="1" type="ORF">ANCCAN_30253</name>
</gene>
<keyword evidence="2" id="KW-1185">Reference proteome</keyword>
<name>A0A368EXK7_ANCCA</name>
<sequence length="57" mass="6471">MDHSLLRDLLWSAMAWKGDSVLVHGSVQYVASPSHPCLHYGWAHVNLQSLLQCNRLE</sequence>
<evidence type="ECO:0000313" key="1">
    <source>
        <dbReference type="EMBL" id="RCN24058.1"/>
    </source>
</evidence>
<dbReference type="EMBL" id="JOJR01023973">
    <property type="protein sequence ID" value="RCN24058.1"/>
    <property type="molecule type" value="Genomic_DNA"/>
</dbReference>
<evidence type="ECO:0000313" key="2">
    <source>
        <dbReference type="Proteomes" id="UP000252519"/>
    </source>
</evidence>
<comment type="caution">
    <text evidence="1">The sequence shown here is derived from an EMBL/GenBank/DDBJ whole genome shotgun (WGS) entry which is preliminary data.</text>
</comment>